<keyword evidence="3" id="KW-1185">Reference proteome</keyword>
<evidence type="ECO:0000256" key="1">
    <source>
        <dbReference type="SAM" id="SignalP"/>
    </source>
</evidence>
<dbReference type="Proteomes" id="UP001519460">
    <property type="component" value="Unassembled WGS sequence"/>
</dbReference>
<protein>
    <submittedName>
        <fullName evidence="2">Uncharacterized protein</fullName>
    </submittedName>
</protein>
<dbReference type="EMBL" id="JACVVK020000029">
    <property type="protein sequence ID" value="KAK7501899.1"/>
    <property type="molecule type" value="Genomic_DNA"/>
</dbReference>
<feature type="chain" id="PRO_5044786462" evidence="1">
    <location>
        <begin position="23"/>
        <end position="140"/>
    </location>
</feature>
<accession>A0ABD0LQT6</accession>
<keyword evidence="1" id="KW-0732">Signal</keyword>
<dbReference type="AlphaFoldDB" id="A0ABD0LQT6"/>
<feature type="signal peptide" evidence="1">
    <location>
        <begin position="1"/>
        <end position="22"/>
    </location>
</feature>
<comment type="caution">
    <text evidence="2">The sequence shown here is derived from an EMBL/GenBank/DDBJ whole genome shotgun (WGS) entry which is preliminary data.</text>
</comment>
<sequence length="140" mass="15525">MHYLLTVVLVFEVAGWVDFTVSREVGDVSYIRINGVVLRISKQGAVGYSVVSPSARVKGCYFPNIFTYLVSRRPATHAPLKGSYPLRGETTLVLAPLSDLFSYIPFYMPAPFVVKVTIRKVQTNRAGENVGRLFGRVSPL</sequence>
<organism evidence="2 3">
    <name type="scientific">Batillaria attramentaria</name>
    <dbReference type="NCBI Taxonomy" id="370345"/>
    <lineage>
        <taxon>Eukaryota</taxon>
        <taxon>Metazoa</taxon>
        <taxon>Spiralia</taxon>
        <taxon>Lophotrochozoa</taxon>
        <taxon>Mollusca</taxon>
        <taxon>Gastropoda</taxon>
        <taxon>Caenogastropoda</taxon>
        <taxon>Sorbeoconcha</taxon>
        <taxon>Cerithioidea</taxon>
        <taxon>Batillariidae</taxon>
        <taxon>Batillaria</taxon>
    </lineage>
</organism>
<name>A0ABD0LQT6_9CAEN</name>
<evidence type="ECO:0000313" key="3">
    <source>
        <dbReference type="Proteomes" id="UP001519460"/>
    </source>
</evidence>
<evidence type="ECO:0000313" key="2">
    <source>
        <dbReference type="EMBL" id="KAK7501899.1"/>
    </source>
</evidence>
<proteinExistence type="predicted"/>
<gene>
    <name evidence="2" type="ORF">BaRGS_00006985</name>
</gene>
<reference evidence="2 3" key="1">
    <citation type="journal article" date="2023" name="Sci. Data">
        <title>Genome assembly of the Korean intertidal mud-creeper Batillaria attramentaria.</title>
        <authorList>
            <person name="Patra A.K."/>
            <person name="Ho P.T."/>
            <person name="Jun S."/>
            <person name="Lee S.J."/>
            <person name="Kim Y."/>
            <person name="Won Y.J."/>
        </authorList>
    </citation>
    <scope>NUCLEOTIDE SEQUENCE [LARGE SCALE GENOMIC DNA]</scope>
    <source>
        <strain evidence="2">Wonlab-2016</strain>
    </source>
</reference>